<name>A0ABV1M1A7_9NEIS</name>
<feature type="domain" description="DUF3806" evidence="1">
    <location>
        <begin position="55"/>
        <end position="138"/>
    </location>
</feature>
<dbReference type="Gene3D" id="1.20.120.1090">
    <property type="match status" value="1"/>
</dbReference>
<evidence type="ECO:0000313" key="3">
    <source>
        <dbReference type="Proteomes" id="UP001433638"/>
    </source>
</evidence>
<dbReference type="InterPro" id="IPR024266">
    <property type="entry name" value="DUF3806"/>
</dbReference>
<accession>A0ABV1M1A7</accession>
<proteinExistence type="predicted"/>
<dbReference type="Pfam" id="PF12713">
    <property type="entry name" value="DUF3806"/>
    <property type="match status" value="1"/>
</dbReference>
<organism evidence="2 3">
    <name type="scientific">Vogesella oryzagri</name>
    <dbReference type="NCBI Taxonomy" id="3160864"/>
    <lineage>
        <taxon>Bacteria</taxon>
        <taxon>Pseudomonadati</taxon>
        <taxon>Pseudomonadota</taxon>
        <taxon>Betaproteobacteria</taxon>
        <taxon>Neisseriales</taxon>
        <taxon>Chromobacteriaceae</taxon>
        <taxon>Vogesella</taxon>
    </lineage>
</organism>
<dbReference type="EMBL" id="JBEFLD010000002">
    <property type="protein sequence ID" value="MEQ6289963.1"/>
    <property type="molecule type" value="Genomic_DNA"/>
</dbReference>
<dbReference type="Proteomes" id="UP001433638">
    <property type="component" value="Unassembled WGS sequence"/>
</dbReference>
<keyword evidence="3" id="KW-1185">Reference proteome</keyword>
<sequence length="153" mass="17408">MLLLLLLGCQMVAAQEISPLGKQDIAALDAQRQLIRHFLSPRDLQDKYPTTVGKLGTLRALLEARRFRPEQTYELQALGVVLGDVFVQEMGFKWVMVSDEYGRDPALQYRDSPILLFPLTMIAKRIERGETVDVFALYEGIADHARHRIQALQ</sequence>
<evidence type="ECO:0000313" key="2">
    <source>
        <dbReference type="EMBL" id="MEQ6289963.1"/>
    </source>
</evidence>
<gene>
    <name evidence="2" type="ORF">ABNW52_04960</name>
</gene>
<reference evidence="2" key="1">
    <citation type="submission" date="2024-06" db="EMBL/GenBank/DDBJ databases">
        <title>Genome sequence of Vogesella sp. MAHUQ-64.</title>
        <authorList>
            <person name="Huq M.A."/>
        </authorList>
    </citation>
    <scope>NUCLEOTIDE SEQUENCE</scope>
    <source>
        <strain evidence="2">MAHUQ-64</strain>
    </source>
</reference>
<comment type="caution">
    <text evidence="2">The sequence shown here is derived from an EMBL/GenBank/DDBJ whole genome shotgun (WGS) entry which is preliminary data.</text>
</comment>
<evidence type="ECO:0000259" key="1">
    <source>
        <dbReference type="Pfam" id="PF12713"/>
    </source>
</evidence>
<dbReference type="RefSeq" id="WP_349584834.1">
    <property type="nucleotide sequence ID" value="NZ_JBEFLD010000002.1"/>
</dbReference>
<protein>
    <submittedName>
        <fullName evidence="2">DUF3806 domain-containing protein</fullName>
    </submittedName>
</protein>